<evidence type="ECO:0000256" key="6">
    <source>
        <dbReference type="PROSITE-ProRule" id="PRU00354"/>
    </source>
</evidence>
<feature type="active site" description="Proton acceptor" evidence="5 6">
    <location>
        <position position="421"/>
    </location>
</feature>
<keyword evidence="3 5" id="KW-0745">Spermidine biosynthesis</keyword>
<comment type="pathway">
    <text evidence="5">Amine and polyamine biosynthesis; spermidine biosynthesis; spermidine from putrescine: step 1/1.</text>
</comment>
<name>Q8RTR8_9PROT</name>
<comment type="subcellular location">
    <subcellularLocation>
        <location evidence="5">Cell membrane</location>
        <topology evidence="5">Multi-pass membrane protein</topology>
    </subcellularLocation>
</comment>
<dbReference type="EC" id="2.5.1.16" evidence="5"/>
<keyword evidence="5" id="KW-1003">Cell membrane</keyword>
<feature type="binding site" evidence="5">
    <location>
        <begin position="403"/>
        <end position="404"/>
    </location>
    <ligand>
        <name>S-methyl-5'-thioadenosine</name>
        <dbReference type="ChEBI" id="CHEBI:17509"/>
    </ligand>
</feature>
<feature type="transmembrane region" description="Helical" evidence="5">
    <location>
        <begin position="208"/>
        <end position="227"/>
    </location>
</feature>
<feature type="transmembrane region" description="Helical" evidence="5">
    <location>
        <begin position="43"/>
        <end position="62"/>
    </location>
</feature>
<dbReference type="HAMAP" id="MF_00198">
    <property type="entry name" value="Spermidine_synth"/>
    <property type="match status" value="1"/>
</dbReference>
<dbReference type="Pfam" id="PF01564">
    <property type="entry name" value="Spermine_synth"/>
    <property type="match status" value="1"/>
</dbReference>
<evidence type="ECO:0000256" key="5">
    <source>
        <dbReference type="HAMAP-Rule" id="MF_00198"/>
    </source>
</evidence>
<feature type="binding site" evidence="5">
    <location>
        <position position="349"/>
    </location>
    <ligand>
        <name>spermidine</name>
        <dbReference type="ChEBI" id="CHEBI:57834"/>
    </ligand>
</feature>
<feature type="transmembrane region" description="Helical" evidence="5">
    <location>
        <begin position="113"/>
        <end position="138"/>
    </location>
</feature>
<comment type="subunit">
    <text evidence="5">Homodimer or homotetramer.</text>
</comment>
<dbReference type="GO" id="GO:0005886">
    <property type="term" value="C:plasma membrane"/>
    <property type="evidence" value="ECO:0007669"/>
    <property type="project" value="UniProtKB-SubCell"/>
</dbReference>
<gene>
    <name evidence="5" type="primary">speE</name>
    <name evidence="8" type="ORF">MBMO_EBAC000-65D09.65</name>
</gene>
<evidence type="ECO:0000256" key="1">
    <source>
        <dbReference type="ARBA" id="ARBA00007867"/>
    </source>
</evidence>
<feature type="transmembrane region" description="Helical" evidence="5">
    <location>
        <begin position="150"/>
        <end position="173"/>
    </location>
</feature>
<keyword evidence="5" id="KW-0812">Transmembrane</keyword>
<dbReference type="Gene3D" id="3.40.50.150">
    <property type="entry name" value="Vaccinia Virus protein VP39"/>
    <property type="match status" value="1"/>
</dbReference>
<dbReference type="CDD" id="cd02440">
    <property type="entry name" value="AdoMet_MTases"/>
    <property type="match status" value="1"/>
</dbReference>
<dbReference type="AlphaFoldDB" id="Q8RTR8"/>
<evidence type="ECO:0000256" key="2">
    <source>
        <dbReference type="ARBA" id="ARBA00022679"/>
    </source>
</evidence>
<feature type="transmembrane region" description="Helical" evidence="5">
    <location>
        <begin position="179"/>
        <end position="201"/>
    </location>
</feature>
<dbReference type="InterPro" id="IPR029063">
    <property type="entry name" value="SAM-dependent_MTases_sf"/>
</dbReference>
<accession>Q8RTR8</accession>
<protein>
    <recommendedName>
        <fullName evidence="5">Polyamine aminopropyltransferase</fullName>
    </recommendedName>
    <alternativeName>
        <fullName evidence="5">Putrescine aminopropyltransferase</fullName>
        <shortName evidence="5">PAPT</shortName>
    </alternativeName>
    <alternativeName>
        <fullName evidence="5">Spermidine synthase</fullName>
        <shortName evidence="5">SPDS</shortName>
        <shortName evidence="5">SPDSY</shortName>
        <ecNumber evidence="5">2.5.1.16</ecNumber>
    </alternativeName>
</protein>
<evidence type="ECO:0000313" key="8">
    <source>
        <dbReference type="EMBL" id="AAL76408.1"/>
    </source>
</evidence>
<dbReference type="PANTHER" id="PTHR43317:SF1">
    <property type="entry name" value="THERMOSPERMINE SYNTHASE ACAULIS5"/>
    <property type="match status" value="1"/>
</dbReference>
<reference evidence="8" key="1">
    <citation type="journal article" date="2002" name="Nature">
        <title>Unsuspected diversity among marine aerobic anoxygenic phototrophs.</title>
        <authorList>
            <person name="Beja O."/>
            <person name="Suzuki M.T."/>
            <person name="Heidelberg J.F."/>
            <person name="Nelson W.C."/>
            <person name="Preston C.M."/>
            <person name="Hamada T."/>
            <person name="Eisen J.A."/>
            <person name="Fraser C.M."/>
            <person name="DeLong E.F."/>
        </authorList>
    </citation>
    <scope>NUCLEOTIDE SEQUENCE</scope>
</reference>
<proteinExistence type="inferred from homology"/>
<organism evidence="8">
    <name type="scientific">uncultured marine proteobacterium</name>
    <dbReference type="NCBI Taxonomy" id="482892"/>
    <lineage>
        <taxon>Bacteria</taxon>
        <taxon>Pseudomonadati</taxon>
        <taxon>Pseudomonadota</taxon>
        <taxon>environmental samples</taxon>
    </lineage>
</organism>
<comment type="similarity">
    <text evidence="1 5">Belongs to the spermidine/spermine synthase family.</text>
</comment>
<keyword evidence="2 5" id="KW-0808">Transferase</keyword>
<evidence type="ECO:0000259" key="7">
    <source>
        <dbReference type="PROSITE" id="PS51006"/>
    </source>
</evidence>
<keyword evidence="5" id="KW-0472">Membrane</keyword>
<dbReference type="SUPFAM" id="SSF53335">
    <property type="entry name" value="S-adenosyl-L-methionine-dependent methyltransferases"/>
    <property type="match status" value="1"/>
</dbReference>
<evidence type="ECO:0000256" key="3">
    <source>
        <dbReference type="ARBA" id="ARBA00023066"/>
    </source>
</evidence>
<feature type="binding site" evidence="5">
    <location>
        <position position="369"/>
    </location>
    <ligand>
        <name>S-methyl-5'-thioadenosine</name>
        <dbReference type="ChEBI" id="CHEBI:17509"/>
    </ligand>
</feature>
<feature type="transmembrane region" description="Helical" evidence="5">
    <location>
        <begin position="12"/>
        <end position="37"/>
    </location>
</feature>
<dbReference type="GO" id="GO:0008295">
    <property type="term" value="P:spermidine biosynthetic process"/>
    <property type="evidence" value="ECO:0007669"/>
    <property type="project" value="UniProtKB-UniRule"/>
</dbReference>
<feature type="domain" description="PABS" evidence="7">
    <location>
        <begin position="240"/>
        <end position="503"/>
    </location>
</feature>
<comment type="function">
    <text evidence="5">Catalyzes the irreversible transfer of a propylamine group from the amino donor S-adenosylmethioninamine (decarboxy-AdoMet) to putrescine (1,4-diaminobutane) to yield spermidine.</text>
</comment>
<sequence>MSNTTASTRVIYAATLTLAACSLLYELLIAQALATFAANTVTWYSVTVGLYLAGMGLGALLHDKHPTANLWARFFRVEVALSAAGAIAVPLLHLSHTGGLLLDINGYSLLGQLLFFGTGLLLITTIGVLTGVELPLLIDVANTASDKKRLTNRVLAADYMGSLLGGLAFPLLLVPHLSLVTIGLTTASMNITLAILALRTFIPSRSQFAFRFIPSGSLAVTIALGLYCAEPLDRYFTKLYYFYREQSHDLGQLFASMDNAEDVFRARSSYQRIDLVHAKKGFQADYLHGFYSNKFSEKPLLPKNYALFLNGDFQLSSNYEEYYHEFFAHFPIITNGSVPSRVLVMGGGDGLLLRELVKYADIQSIVHVDLDRELVELATTNPVLAAMNEGALNDPRIIRHFDDAYHYIRSTTDTYDAIYLDFPSPKDYNLAKLYSRELYHFARQKLRRDGFITLDAPGIETSKEMREIYTSTLAAAGFKFVTPYISKIENVNEDALEFLLASGYDSTKAKKIMARQAASMRLGFVIARDTWPDRPIYRDPEVVLYAINDARLFLTLNKNQYLPPVNPDKVNSIFRPTLQNMSVWNLRSAW</sequence>
<feature type="binding site" evidence="5">
    <location>
        <position position="271"/>
    </location>
    <ligand>
        <name>S-methyl-5'-thioadenosine</name>
        <dbReference type="ChEBI" id="CHEBI:17509"/>
    </ligand>
</feature>
<evidence type="ECO:0000256" key="4">
    <source>
        <dbReference type="ARBA" id="ARBA00023115"/>
    </source>
</evidence>
<keyword evidence="5" id="KW-1133">Transmembrane helix</keyword>
<comment type="catalytic activity">
    <reaction evidence="5">
        <text>S-adenosyl 3-(methylsulfanyl)propylamine + putrescine = S-methyl-5'-thioadenosine + spermidine + H(+)</text>
        <dbReference type="Rhea" id="RHEA:12721"/>
        <dbReference type="ChEBI" id="CHEBI:15378"/>
        <dbReference type="ChEBI" id="CHEBI:17509"/>
        <dbReference type="ChEBI" id="CHEBI:57443"/>
        <dbReference type="ChEBI" id="CHEBI:57834"/>
        <dbReference type="ChEBI" id="CHEBI:326268"/>
        <dbReference type="EC" id="2.5.1.16"/>
    </reaction>
</comment>
<keyword evidence="4 5" id="KW-0620">Polyamine biosynthesis</keyword>
<dbReference type="PROSITE" id="PS51006">
    <property type="entry name" value="PABS_2"/>
    <property type="match status" value="1"/>
</dbReference>
<dbReference type="GO" id="GO:0010487">
    <property type="term" value="F:thermospermine synthase activity"/>
    <property type="evidence" value="ECO:0007669"/>
    <property type="project" value="UniProtKB-ARBA"/>
</dbReference>
<feature type="binding site" evidence="5">
    <location>
        <position position="324"/>
    </location>
    <ligand>
        <name>spermidine</name>
        <dbReference type="ChEBI" id="CHEBI:57834"/>
    </ligand>
</feature>
<dbReference type="InterPro" id="IPR030374">
    <property type="entry name" value="PABS"/>
</dbReference>
<dbReference type="InterPro" id="IPR001045">
    <property type="entry name" value="Spermi_synthase"/>
</dbReference>
<feature type="transmembrane region" description="Helical" evidence="5">
    <location>
        <begin position="74"/>
        <end position="93"/>
    </location>
</feature>
<dbReference type="EMBL" id="AE008919">
    <property type="protein sequence ID" value="AAL76408.1"/>
    <property type="molecule type" value="Genomic_DNA"/>
</dbReference>
<comment type="caution">
    <text evidence="5">Lacks conserved residue(s) required for the propagation of feature annotation.</text>
</comment>
<dbReference type="PANTHER" id="PTHR43317">
    <property type="entry name" value="THERMOSPERMINE SYNTHASE ACAULIS5"/>
    <property type="match status" value="1"/>
</dbReference>
<dbReference type="GO" id="GO:0004766">
    <property type="term" value="F:spermidine synthase activity"/>
    <property type="evidence" value="ECO:0007669"/>
    <property type="project" value="UniProtKB-UniRule"/>
</dbReference>
<dbReference type="UniPathway" id="UPA00248">
    <property type="reaction ID" value="UER00314"/>
</dbReference>